<comment type="caution">
    <text evidence="3">The sequence shown here is derived from an EMBL/GenBank/DDBJ whole genome shotgun (WGS) entry which is preliminary data.</text>
</comment>
<dbReference type="InterPro" id="IPR052019">
    <property type="entry name" value="F420H2_bilvrd_red/Heme_oxyg"/>
</dbReference>
<name>A0ABS5KLG9_9ACTN</name>
<feature type="domain" description="Pyridoxamine 5'-phosphate oxidase N-terminal" evidence="2">
    <location>
        <begin position="42"/>
        <end position="116"/>
    </location>
</feature>
<reference evidence="3 4" key="1">
    <citation type="submission" date="2020-02" db="EMBL/GenBank/DDBJ databases">
        <title>Acidophilic actinobacteria isolated from forest soil.</title>
        <authorList>
            <person name="Golinska P."/>
        </authorList>
    </citation>
    <scope>NUCLEOTIDE SEQUENCE [LARGE SCALE GENOMIC DNA]</scope>
    <source>
        <strain evidence="3 4">NL8</strain>
    </source>
</reference>
<dbReference type="RefSeq" id="WP_212008515.1">
    <property type="nucleotide sequence ID" value="NZ_JAAFYZ010000019.1"/>
</dbReference>
<sequence length="175" mass="18661">MSDLKPLRAKNLSLPKYGLDELEWDAVEQAIAGAVAGPGRSWFLTTLNPDGSPHTTGFGHSWLNGAIHFTTGPEIRKTRNLVADPRCAVAAPIEGYDVTFDGEAHRVTDPAVVQTVAGMYVAGGWPCRAEGDVITAPFSAPSAGPGPWQVYRIEVLSAVALKSTGDGGATKWWFR</sequence>
<keyword evidence="1" id="KW-0560">Oxidoreductase</keyword>
<keyword evidence="4" id="KW-1185">Reference proteome</keyword>
<dbReference type="PANTHER" id="PTHR35176">
    <property type="entry name" value="HEME OXYGENASE HI_0854-RELATED"/>
    <property type="match status" value="1"/>
</dbReference>
<dbReference type="Pfam" id="PF01243">
    <property type="entry name" value="PNPOx_N"/>
    <property type="match status" value="1"/>
</dbReference>
<proteinExistence type="predicted"/>
<dbReference type="Proteomes" id="UP000730482">
    <property type="component" value="Unassembled WGS sequence"/>
</dbReference>
<protein>
    <submittedName>
        <fullName evidence="3">Pyridoxamine 5'-phosphate oxidase family protein</fullName>
    </submittedName>
</protein>
<evidence type="ECO:0000313" key="3">
    <source>
        <dbReference type="EMBL" id="MBS2546876.1"/>
    </source>
</evidence>
<evidence type="ECO:0000259" key="2">
    <source>
        <dbReference type="Pfam" id="PF01243"/>
    </source>
</evidence>
<accession>A0ABS5KLG9</accession>
<organism evidence="3 4">
    <name type="scientific">Catenulispora pinistramenti</name>
    <dbReference type="NCBI Taxonomy" id="2705254"/>
    <lineage>
        <taxon>Bacteria</taxon>
        <taxon>Bacillati</taxon>
        <taxon>Actinomycetota</taxon>
        <taxon>Actinomycetes</taxon>
        <taxon>Catenulisporales</taxon>
        <taxon>Catenulisporaceae</taxon>
        <taxon>Catenulispora</taxon>
    </lineage>
</organism>
<dbReference type="EMBL" id="JAAFYZ010000019">
    <property type="protein sequence ID" value="MBS2546876.1"/>
    <property type="molecule type" value="Genomic_DNA"/>
</dbReference>
<dbReference type="InterPro" id="IPR012349">
    <property type="entry name" value="Split_barrel_FMN-bd"/>
</dbReference>
<evidence type="ECO:0000256" key="1">
    <source>
        <dbReference type="ARBA" id="ARBA00023002"/>
    </source>
</evidence>
<dbReference type="Gene3D" id="2.30.110.10">
    <property type="entry name" value="Electron Transport, Fmn-binding Protein, Chain A"/>
    <property type="match status" value="1"/>
</dbReference>
<evidence type="ECO:0000313" key="4">
    <source>
        <dbReference type="Proteomes" id="UP000730482"/>
    </source>
</evidence>
<dbReference type="PANTHER" id="PTHR35176:SF4">
    <property type="entry name" value="PYRIDOXAMINE 5'-PHOSPHATE OXIDASE-RELATED FMN-BINDING"/>
    <property type="match status" value="1"/>
</dbReference>
<gene>
    <name evidence="3" type="ORF">KGQ19_08335</name>
</gene>
<dbReference type="InterPro" id="IPR011576">
    <property type="entry name" value="Pyridox_Oxase_N"/>
</dbReference>
<dbReference type="SUPFAM" id="SSF50475">
    <property type="entry name" value="FMN-binding split barrel"/>
    <property type="match status" value="1"/>
</dbReference>